<dbReference type="AlphaFoldDB" id="A0A9Q0WA02"/>
<accession>A0A9Q0WA02</accession>
<keyword evidence="2" id="KW-1185">Reference proteome</keyword>
<evidence type="ECO:0000313" key="2">
    <source>
        <dbReference type="Proteomes" id="UP001151532"/>
    </source>
</evidence>
<reference evidence="1" key="1">
    <citation type="submission" date="2022-11" db="EMBL/GenBank/DDBJ databases">
        <authorList>
            <person name="Hyden B.L."/>
            <person name="Feng K."/>
            <person name="Yates T."/>
            <person name="Jawdy S."/>
            <person name="Smart L.B."/>
            <person name="Muchero W."/>
        </authorList>
    </citation>
    <scope>NUCLEOTIDE SEQUENCE</scope>
    <source>
        <tissue evidence="1">Shoot tip</tissue>
    </source>
</reference>
<gene>
    <name evidence="1" type="ORF">OIU79_023980</name>
</gene>
<dbReference type="Proteomes" id="UP001151532">
    <property type="component" value="Chromosome 13"/>
</dbReference>
<reference evidence="1" key="2">
    <citation type="journal article" date="2023" name="Int. J. Mol. Sci.">
        <title>De Novo Assembly and Annotation of 11 Diverse Shrub Willow (Salix) Genomes Reveals Novel Gene Organization in Sex-Linked Regions.</title>
        <authorList>
            <person name="Hyden B."/>
            <person name="Feng K."/>
            <person name="Yates T.B."/>
            <person name="Jawdy S."/>
            <person name="Cereghino C."/>
            <person name="Smart L.B."/>
            <person name="Muchero W."/>
        </authorList>
    </citation>
    <scope>NUCLEOTIDE SEQUENCE</scope>
    <source>
        <tissue evidence="1">Shoot tip</tissue>
    </source>
</reference>
<sequence>MCFIKFQKRPACIQKAINRCTVGYKKSLETIFLSSSKNRCNASWVVFSNLLTICRKKAESFFKSSMKCSHATLLPTPSLHVRHSNPMPVTDILQYFLWFELWIVSNACFYRPSYPTY</sequence>
<organism evidence="1 2">
    <name type="scientific">Salix purpurea</name>
    <name type="common">Purple osier willow</name>
    <dbReference type="NCBI Taxonomy" id="77065"/>
    <lineage>
        <taxon>Eukaryota</taxon>
        <taxon>Viridiplantae</taxon>
        <taxon>Streptophyta</taxon>
        <taxon>Embryophyta</taxon>
        <taxon>Tracheophyta</taxon>
        <taxon>Spermatophyta</taxon>
        <taxon>Magnoliopsida</taxon>
        <taxon>eudicotyledons</taxon>
        <taxon>Gunneridae</taxon>
        <taxon>Pentapetalae</taxon>
        <taxon>rosids</taxon>
        <taxon>fabids</taxon>
        <taxon>Malpighiales</taxon>
        <taxon>Salicaceae</taxon>
        <taxon>Saliceae</taxon>
        <taxon>Salix</taxon>
    </lineage>
</organism>
<evidence type="ECO:0000313" key="1">
    <source>
        <dbReference type="EMBL" id="KAJ6763339.1"/>
    </source>
</evidence>
<comment type="caution">
    <text evidence="1">The sequence shown here is derived from an EMBL/GenBank/DDBJ whole genome shotgun (WGS) entry which is preliminary data.</text>
</comment>
<proteinExistence type="predicted"/>
<name>A0A9Q0WA02_SALPP</name>
<protein>
    <submittedName>
        <fullName evidence="1">Uncharacterized protein</fullName>
    </submittedName>
</protein>
<dbReference type="EMBL" id="JAPFFK010000005">
    <property type="protein sequence ID" value="KAJ6763339.1"/>
    <property type="molecule type" value="Genomic_DNA"/>
</dbReference>